<dbReference type="RefSeq" id="WP_079412450.1">
    <property type="nucleotide sequence ID" value="NZ_MZGW01000004.1"/>
</dbReference>
<keyword evidence="1" id="KW-0812">Transmembrane</keyword>
<dbReference type="STRING" id="29349.CLOTH_14020"/>
<evidence type="ECO:0000313" key="3">
    <source>
        <dbReference type="Proteomes" id="UP000190140"/>
    </source>
</evidence>
<feature type="transmembrane region" description="Helical" evidence="1">
    <location>
        <begin position="80"/>
        <end position="98"/>
    </location>
</feature>
<feature type="transmembrane region" description="Helical" evidence="1">
    <location>
        <begin position="49"/>
        <end position="68"/>
    </location>
</feature>
<accession>A0A1V4I6R6</accession>
<evidence type="ECO:0000313" key="2">
    <source>
        <dbReference type="EMBL" id="OPJ55643.1"/>
    </source>
</evidence>
<evidence type="ECO:0000256" key="1">
    <source>
        <dbReference type="SAM" id="Phobius"/>
    </source>
</evidence>
<reference evidence="2 3" key="1">
    <citation type="submission" date="2017-03" db="EMBL/GenBank/DDBJ databases">
        <title>Genome sequence of Clostridium thermoalcaliphilum DSM 7309.</title>
        <authorList>
            <person name="Poehlein A."/>
            <person name="Daniel R."/>
        </authorList>
    </citation>
    <scope>NUCLEOTIDE SEQUENCE [LARGE SCALE GENOMIC DNA]</scope>
    <source>
        <strain evidence="2 3">DSM 7309</strain>
    </source>
</reference>
<keyword evidence="3" id="KW-1185">Reference proteome</keyword>
<organism evidence="2 3">
    <name type="scientific">Alkalithermobacter paradoxus</name>
    <dbReference type="NCBI Taxonomy" id="29349"/>
    <lineage>
        <taxon>Bacteria</taxon>
        <taxon>Bacillati</taxon>
        <taxon>Bacillota</taxon>
        <taxon>Clostridia</taxon>
        <taxon>Peptostreptococcales</taxon>
        <taxon>Tepidibacteraceae</taxon>
        <taxon>Alkalithermobacter</taxon>
    </lineage>
</organism>
<keyword evidence="1" id="KW-0472">Membrane</keyword>
<dbReference type="OrthoDB" id="1907461at2"/>
<proteinExistence type="predicted"/>
<feature type="transmembrane region" description="Helical" evidence="1">
    <location>
        <begin position="12"/>
        <end position="29"/>
    </location>
</feature>
<name>A0A1V4I6R6_9FIRM</name>
<sequence>MKINLSRKNKQLLYILLILIGVVLSFNTNNDPTPFVNRIFKPVNFKGGTLYYGGILCIILISVGLSGIQFKKFKSEGAKLIAIILIFQLTIPLNNYSVKFIKSMSTDLNSIYYIRNKSNTLDIQTGQDGEFIRYTLELENCSNIPQQFYLKITIPDYYQYLIVQNELVAKEYDLKTDKVFVLQGKEKKKIEAVFSGDIKSNNTGESGSVVHSTAFVEFSLINDKGEVRFIERH</sequence>
<comment type="caution">
    <text evidence="2">The sequence shown here is derived from an EMBL/GenBank/DDBJ whole genome shotgun (WGS) entry which is preliminary data.</text>
</comment>
<keyword evidence="1" id="KW-1133">Transmembrane helix</keyword>
<dbReference type="AlphaFoldDB" id="A0A1V4I6R6"/>
<gene>
    <name evidence="2" type="ORF">CLOTH_14020</name>
</gene>
<dbReference type="EMBL" id="MZGW01000004">
    <property type="protein sequence ID" value="OPJ55643.1"/>
    <property type="molecule type" value="Genomic_DNA"/>
</dbReference>
<dbReference type="Proteomes" id="UP000190140">
    <property type="component" value="Unassembled WGS sequence"/>
</dbReference>
<protein>
    <submittedName>
        <fullName evidence="2">Uncharacterized protein</fullName>
    </submittedName>
</protein>